<organism evidence="9">
    <name type="scientific">Schistocephalus solidus</name>
    <name type="common">Tapeworm</name>
    <dbReference type="NCBI Taxonomy" id="70667"/>
    <lineage>
        <taxon>Eukaryota</taxon>
        <taxon>Metazoa</taxon>
        <taxon>Spiralia</taxon>
        <taxon>Lophotrochozoa</taxon>
        <taxon>Platyhelminthes</taxon>
        <taxon>Cestoda</taxon>
        <taxon>Eucestoda</taxon>
        <taxon>Diphyllobothriidea</taxon>
        <taxon>Diphyllobothriidae</taxon>
        <taxon>Schistocephalus</taxon>
    </lineage>
</organism>
<evidence type="ECO:0000256" key="6">
    <source>
        <dbReference type="SAM" id="MobiDB-lite"/>
    </source>
</evidence>
<evidence type="ECO:0000256" key="2">
    <source>
        <dbReference type="ARBA" id="ARBA00022692"/>
    </source>
</evidence>
<evidence type="ECO:0000256" key="1">
    <source>
        <dbReference type="ARBA" id="ARBA00004167"/>
    </source>
</evidence>
<dbReference type="Pfam" id="PF06916">
    <property type="entry name" value="FAM210A-B_dom"/>
    <property type="match status" value="1"/>
</dbReference>
<evidence type="ECO:0000259" key="8">
    <source>
        <dbReference type="Pfam" id="PF06916"/>
    </source>
</evidence>
<accession>A0A0X3Q4J7</accession>
<sequence length="290" mass="32590">MGQLEYAGFFCVLQTTLLPNLNIFLHFSGTGVRKNRFPLYVPKFLIPVIMSVIAKSSLRSLISIRSTFSGGLILKARALTSSFFLAQGQKNPTLNAYPSFYQPSFIPRRCIVNSTSEDKPNSPQEQKNQDAPSAEKPTLVQRFKQAYKVYGKVLIVVHGITSAAWLGAFYCVALTGFNAGALLESLQAPDWMLRPFRLAGGAVGTWASAYLIYKVFTPLRYFCTLWLTRTIVHYLRAKGRIPPLAEKDRLRNLAREGTALTRSRLNGRFRASRQRAVNSLRNLSPVKHRK</sequence>
<reference evidence="9" key="1">
    <citation type="submission" date="2016-01" db="EMBL/GenBank/DDBJ databases">
        <title>Reference transcriptome for the parasite Schistocephalus solidus: insights into the molecular evolution of parasitism.</title>
        <authorList>
            <person name="Hebert F.O."/>
            <person name="Grambauer S."/>
            <person name="Barber I."/>
            <person name="Landry C.R."/>
            <person name="Aubin-Horth N."/>
        </authorList>
    </citation>
    <scope>NUCLEOTIDE SEQUENCE</scope>
</reference>
<dbReference type="PANTHER" id="PTHR21377">
    <property type="entry name" value="PROTEIN FAM210B, MITOCHONDRIAL"/>
    <property type="match status" value="1"/>
</dbReference>
<dbReference type="InterPro" id="IPR009688">
    <property type="entry name" value="FAM210A/B-like_dom"/>
</dbReference>
<evidence type="ECO:0000313" key="9">
    <source>
        <dbReference type="EMBL" id="JAP58748.1"/>
    </source>
</evidence>
<keyword evidence="4" id="KW-0175">Coiled coil</keyword>
<comment type="subcellular location">
    <subcellularLocation>
        <location evidence="1">Membrane</location>
        <topology evidence="1">Single-pass membrane protein</topology>
    </subcellularLocation>
</comment>
<evidence type="ECO:0000256" key="7">
    <source>
        <dbReference type="SAM" id="Phobius"/>
    </source>
</evidence>
<dbReference type="EMBL" id="GEEE01004477">
    <property type="protein sequence ID" value="JAP58748.1"/>
    <property type="molecule type" value="Transcribed_RNA"/>
</dbReference>
<feature type="transmembrane region" description="Helical" evidence="7">
    <location>
        <begin position="195"/>
        <end position="213"/>
    </location>
</feature>
<gene>
    <name evidence="9" type="ORF">TR136766</name>
</gene>
<evidence type="ECO:0000256" key="5">
    <source>
        <dbReference type="ARBA" id="ARBA00023136"/>
    </source>
</evidence>
<proteinExistence type="predicted"/>
<dbReference type="GO" id="GO:0016020">
    <property type="term" value="C:membrane"/>
    <property type="evidence" value="ECO:0007669"/>
    <property type="project" value="UniProtKB-SubCell"/>
</dbReference>
<feature type="transmembrane region" description="Helical" evidence="7">
    <location>
        <begin position="6"/>
        <end position="25"/>
    </location>
</feature>
<evidence type="ECO:0000256" key="4">
    <source>
        <dbReference type="ARBA" id="ARBA00023054"/>
    </source>
</evidence>
<evidence type="ECO:0000256" key="3">
    <source>
        <dbReference type="ARBA" id="ARBA00022989"/>
    </source>
</evidence>
<feature type="compositionally biased region" description="Polar residues" evidence="6">
    <location>
        <begin position="121"/>
        <end position="131"/>
    </location>
</feature>
<feature type="region of interest" description="Disordered" evidence="6">
    <location>
        <begin position="115"/>
        <end position="135"/>
    </location>
</feature>
<feature type="domain" description="DUF1279" evidence="8">
    <location>
        <begin position="141"/>
        <end position="228"/>
    </location>
</feature>
<keyword evidence="3 7" id="KW-1133">Transmembrane helix</keyword>
<keyword evidence="2 7" id="KW-0812">Transmembrane</keyword>
<dbReference type="AlphaFoldDB" id="A0A0X3Q4J7"/>
<name>A0A0X3Q4J7_SCHSO</name>
<dbReference type="InterPro" id="IPR045866">
    <property type="entry name" value="FAM210A/B-like"/>
</dbReference>
<feature type="transmembrane region" description="Helical" evidence="7">
    <location>
        <begin position="163"/>
        <end position="183"/>
    </location>
</feature>
<dbReference type="GO" id="GO:0005739">
    <property type="term" value="C:mitochondrion"/>
    <property type="evidence" value="ECO:0007669"/>
    <property type="project" value="TreeGrafter"/>
</dbReference>
<protein>
    <recommendedName>
        <fullName evidence="8">DUF1279 domain-containing protein</fullName>
    </recommendedName>
</protein>
<dbReference type="PANTHER" id="PTHR21377:SF1">
    <property type="entry name" value="PROTEIN FAM210A"/>
    <property type="match status" value="1"/>
</dbReference>
<keyword evidence="5 7" id="KW-0472">Membrane</keyword>